<dbReference type="PANTHER" id="PTHR43866">
    <property type="entry name" value="MALONATE-SEMIALDEHYDE DEHYDROGENASE"/>
    <property type="match status" value="1"/>
</dbReference>
<comment type="caution">
    <text evidence="4">The sequence shown here is derived from an EMBL/GenBank/DDBJ whole genome shotgun (WGS) entry which is preliminary data.</text>
</comment>
<keyword evidence="2" id="KW-0732">Signal</keyword>
<gene>
    <name evidence="4" type="primary">ALDH6B2_3</name>
    <name evidence="4" type="ORF">CK203_110923</name>
</gene>
<accession>A0A438FEG1</accession>
<evidence type="ECO:0000313" key="4">
    <source>
        <dbReference type="EMBL" id="RVW58366.1"/>
    </source>
</evidence>
<dbReference type="InterPro" id="IPR016161">
    <property type="entry name" value="Ald_DH/histidinol_DH"/>
</dbReference>
<dbReference type="InterPro" id="IPR016162">
    <property type="entry name" value="Ald_DH_N"/>
</dbReference>
<feature type="domain" description="Aldehyde dehydrogenase" evidence="3">
    <location>
        <begin position="12"/>
        <end position="54"/>
    </location>
</feature>
<dbReference type="InterPro" id="IPR015590">
    <property type="entry name" value="Aldehyde_DH_dom"/>
</dbReference>
<protein>
    <submittedName>
        <fullName evidence="4">Methylmalonate-semialdehyde dehydrogenase [acylating], mitochondrial</fullName>
    </submittedName>
</protein>
<feature type="chain" id="PRO_5019039197" evidence="2">
    <location>
        <begin position="17"/>
        <end position="70"/>
    </location>
</feature>
<organism evidence="4 5">
    <name type="scientific">Vitis vinifera</name>
    <name type="common">Grape</name>
    <dbReference type="NCBI Taxonomy" id="29760"/>
    <lineage>
        <taxon>Eukaryota</taxon>
        <taxon>Viridiplantae</taxon>
        <taxon>Streptophyta</taxon>
        <taxon>Embryophyta</taxon>
        <taxon>Tracheophyta</taxon>
        <taxon>Spermatophyta</taxon>
        <taxon>Magnoliopsida</taxon>
        <taxon>eudicotyledons</taxon>
        <taxon>Gunneridae</taxon>
        <taxon>Pentapetalae</taxon>
        <taxon>rosids</taxon>
        <taxon>Vitales</taxon>
        <taxon>Vitaceae</taxon>
        <taxon>Viteae</taxon>
        <taxon>Vitis</taxon>
    </lineage>
</organism>
<dbReference type="GO" id="GO:0004491">
    <property type="term" value="F:methylmalonate-semialdehyde dehydrogenase (acylating, NAD) activity"/>
    <property type="evidence" value="ECO:0007669"/>
    <property type="project" value="InterPro"/>
</dbReference>
<evidence type="ECO:0000256" key="2">
    <source>
        <dbReference type="SAM" id="SignalP"/>
    </source>
</evidence>
<dbReference type="PANTHER" id="PTHR43866:SF3">
    <property type="entry name" value="METHYLMALONATE-SEMIALDEHYDE DEHYDROGENASE [ACYLATING], MITOCHONDRIAL"/>
    <property type="match status" value="1"/>
</dbReference>
<dbReference type="EMBL" id="QGNW01000957">
    <property type="protein sequence ID" value="RVW58366.1"/>
    <property type="molecule type" value="Genomic_DNA"/>
</dbReference>
<feature type="signal peptide" evidence="2">
    <location>
        <begin position="1"/>
        <end position="16"/>
    </location>
</feature>
<comment type="similarity">
    <text evidence="1">Belongs to the aldehyde dehydrogenase family.</text>
</comment>
<evidence type="ECO:0000256" key="1">
    <source>
        <dbReference type="ARBA" id="ARBA00009986"/>
    </source>
</evidence>
<dbReference type="InterPro" id="IPR010061">
    <property type="entry name" value="MeMal-semiAld_DH"/>
</dbReference>
<evidence type="ECO:0000313" key="5">
    <source>
        <dbReference type="Proteomes" id="UP000288805"/>
    </source>
</evidence>
<reference evidence="4 5" key="1">
    <citation type="journal article" date="2018" name="PLoS Genet.">
        <title>Population sequencing reveals clonal diversity and ancestral inbreeding in the grapevine cultivar Chardonnay.</title>
        <authorList>
            <person name="Roach M.J."/>
            <person name="Johnson D.L."/>
            <person name="Bohlmann J."/>
            <person name="van Vuuren H.J."/>
            <person name="Jones S.J."/>
            <person name="Pretorius I.S."/>
            <person name="Schmidt S.A."/>
            <person name="Borneman A.R."/>
        </authorList>
    </citation>
    <scope>NUCLEOTIDE SEQUENCE [LARGE SCALE GENOMIC DNA]</scope>
    <source>
        <strain evidence="5">cv. Chardonnay</strain>
        <tissue evidence="4">Leaf</tissue>
    </source>
</reference>
<proteinExistence type="inferred from homology"/>
<dbReference type="SUPFAM" id="SSF53720">
    <property type="entry name" value="ALDH-like"/>
    <property type="match status" value="1"/>
</dbReference>
<dbReference type="Gene3D" id="3.40.605.10">
    <property type="entry name" value="Aldehyde Dehydrogenase, Chain A, domain 1"/>
    <property type="match status" value="1"/>
</dbReference>
<dbReference type="Proteomes" id="UP000288805">
    <property type="component" value="Unassembled WGS sequence"/>
</dbReference>
<name>A0A438FEG1_VITVI</name>
<dbReference type="AlphaFoldDB" id="A0A438FEG1"/>
<sequence>MCVSFCVLSGATIILAELAMEAGLPNGVLNIVHGTVDIINAICDDDDIKAISFVVVQTQCHIPKWKDLKL</sequence>
<evidence type="ECO:0000259" key="3">
    <source>
        <dbReference type="Pfam" id="PF00171"/>
    </source>
</evidence>
<dbReference type="Pfam" id="PF00171">
    <property type="entry name" value="Aldedh"/>
    <property type="match status" value="1"/>
</dbReference>